<proteinExistence type="predicted"/>
<organism evidence="1 2">
    <name type="scientific">Pseudoalteromonas rubra</name>
    <dbReference type="NCBI Taxonomy" id="43658"/>
    <lineage>
        <taxon>Bacteria</taxon>
        <taxon>Pseudomonadati</taxon>
        <taxon>Pseudomonadota</taxon>
        <taxon>Gammaproteobacteria</taxon>
        <taxon>Alteromonadales</taxon>
        <taxon>Pseudoalteromonadaceae</taxon>
        <taxon>Pseudoalteromonas</taxon>
    </lineage>
</organism>
<gene>
    <name evidence="1" type="ORF">CWB99_14285</name>
</gene>
<evidence type="ECO:0000313" key="1">
    <source>
        <dbReference type="EMBL" id="TMP27620.1"/>
    </source>
</evidence>
<reference evidence="1 2" key="1">
    <citation type="submission" date="2018-01" db="EMBL/GenBank/DDBJ databases">
        <authorList>
            <person name="Paulsen S."/>
            <person name="Gram L.K."/>
        </authorList>
    </citation>
    <scope>NUCLEOTIDE SEQUENCE [LARGE SCALE GENOMIC DNA]</scope>
    <source>
        <strain evidence="1 2">S2676</strain>
    </source>
</reference>
<sequence length="100" mass="11505">MVLRYHFKLPHFCALHDIPAAAFSVRLTTTVRWLLCLTFLYQFHLIPVQFEGANRTLTALKISHLEQLNSKIFALLSTLFSRLKIEHLIKQIGISSQGIN</sequence>
<comment type="caution">
    <text evidence="1">The sequence shown here is derived from an EMBL/GenBank/DDBJ whole genome shotgun (WGS) entry which is preliminary data.</text>
</comment>
<dbReference type="EMBL" id="PNCI01000031">
    <property type="protein sequence ID" value="TMP27620.1"/>
    <property type="molecule type" value="Genomic_DNA"/>
</dbReference>
<dbReference type="AlphaFoldDB" id="A0A5S3WKZ3"/>
<name>A0A5S3WKZ3_9GAMM</name>
<accession>A0A5S3WKZ3</accession>
<dbReference type="Proteomes" id="UP000310249">
    <property type="component" value="Unassembled WGS sequence"/>
</dbReference>
<reference evidence="2" key="2">
    <citation type="submission" date="2019-06" db="EMBL/GenBank/DDBJ databases">
        <title>Co-occurence of chitin degradation, pigmentation and bioactivity in marine Pseudoalteromonas.</title>
        <authorList>
            <person name="Sonnenschein E.C."/>
            <person name="Bech P.K."/>
        </authorList>
    </citation>
    <scope>NUCLEOTIDE SEQUENCE [LARGE SCALE GENOMIC DNA]</scope>
    <source>
        <strain evidence="2">S2676</strain>
    </source>
</reference>
<protein>
    <submittedName>
        <fullName evidence="1">Uncharacterized protein</fullName>
    </submittedName>
</protein>
<evidence type="ECO:0000313" key="2">
    <source>
        <dbReference type="Proteomes" id="UP000310249"/>
    </source>
</evidence>